<evidence type="ECO:0000256" key="1">
    <source>
        <dbReference type="PROSITE-ProRule" id="PRU00339"/>
    </source>
</evidence>
<sequence length="510" mass="57749">MKQLDSKQAYELAMKYHQKGELAKAEQLYGAVLEVDRHNADAMHYLGLIHIANGKTESALELMKQAVSLDKTNPVFHNNLGEIYRQTGQFEHAEFHLSSAAELKPNYSDAFSNLGLLYKERGLVNDAKYCFAEALQSDPKNLSALINTGNLFNSEGSYEDAIQCYEAALEISPDNPNALASAGAAYYKTGEYNTSAKYYSRLVNGHPELHRDRVNLALITLRNKDFRKGFQLYESRFKYLDVMEGAQEKLWRGTNLKDKTLYVYNEKSGLSGFGDTILFARYILELEKYEPSKVIFRVQPELETLFRENMPENIEVTSESCADYDVHSPLLSLPLVLNARAKTIPHSEGYLKADSKKVQIFSEEMLTEKTKIGIVFQTSKDHTDHEKRSLTQESFSSLYNNSSVKLFHIGKETAETPLDKTVTDMNEKINDFSDTAAIIENLDMVITADTSVAHLAGAMGKKTALLIDHLHDWRWFNAKEGKQSEWYSSVTFHIKEKGSSWFDVVSSINI</sequence>
<dbReference type="SUPFAM" id="SSF48452">
    <property type="entry name" value="TPR-like"/>
    <property type="match status" value="1"/>
</dbReference>
<dbReference type="InterPro" id="IPR052943">
    <property type="entry name" value="TMTC_O-mannosyl-trnsfr"/>
</dbReference>
<dbReference type="PaxDb" id="522772-Dacet_2488"/>
<dbReference type="InParanoid" id="D4H4B9"/>
<dbReference type="Gene3D" id="1.25.40.10">
    <property type="entry name" value="Tetratricopeptide repeat domain"/>
    <property type="match status" value="2"/>
</dbReference>
<dbReference type="AlphaFoldDB" id="D4H4B9"/>
<dbReference type="STRING" id="522772.Dacet_2488"/>
<feature type="repeat" description="TPR" evidence="1">
    <location>
        <begin position="176"/>
        <end position="209"/>
    </location>
</feature>
<reference evidence="2 3" key="1">
    <citation type="journal article" date="2010" name="Stand. Genomic Sci.">
        <title>Complete genome sequence of Denitrovibrio acetiphilus type strain (N2460).</title>
        <authorList>
            <person name="Kiss H."/>
            <person name="Lang E."/>
            <person name="Lapidus A."/>
            <person name="Copeland A."/>
            <person name="Nolan M."/>
            <person name="Glavina Del Rio T."/>
            <person name="Chen F."/>
            <person name="Lucas S."/>
            <person name="Tice H."/>
            <person name="Cheng J.F."/>
            <person name="Han C."/>
            <person name="Goodwin L."/>
            <person name="Pitluck S."/>
            <person name="Liolios K."/>
            <person name="Pati A."/>
            <person name="Ivanova N."/>
            <person name="Mavromatis K."/>
            <person name="Chen A."/>
            <person name="Palaniappan K."/>
            <person name="Land M."/>
            <person name="Hauser L."/>
            <person name="Chang Y.J."/>
            <person name="Jeffries C.D."/>
            <person name="Detter J.C."/>
            <person name="Brettin T."/>
            <person name="Spring S."/>
            <person name="Rohde M."/>
            <person name="Goker M."/>
            <person name="Woyke T."/>
            <person name="Bristow J."/>
            <person name="Eisen J.A."/>
            <person name="Markowitz V."/>
            <person name="Hugenholtz P."/>
            <person name="Kyrpides N.C."/>
            <person name="Klenk H.P."/>
        </authorList>
    </citation>
    <scope>NUCLEOTIDE SEQUENCE [LARGE SCALE GENOMIC DNA]</scope>
    <source>
        <strain evidence="3">DSM 12809 / NBRC 114555 / N2460</strain>
    </source>
</reference>
<feature type="repeat" description="TPR" evidence="1">
    <location>
        <begin position="108"/>
        <end position="141"/>
    </location>
</feature>
<keyword evidence="1" id="KW-0802">TPR repeat</keyword>
<dbReference type="RefSeq" id="WP_013011749.1">
    <property type="nucleotide sequence ID" value="NC_013943.1"/>
</dbReference>
<dbReference type="OrthoDB" id="9778733at2"/>
<dbReference type="PROSITE" id="PS50293">
    <property type="entry name" value="TPR_REGION"/>
    <property type="match status" value="1"/>
</dbReference>
<dbReference type="PANTHER" id="PTHR44809:SF1">
    <property type="entry name" value="PROTEIN O-MANNOSYL-TRANSFERASE TMTC1"/>
    <property type="match status" value="1"/>
</dbReference>
<dbReference type="InterPro" id="IPR019734">
    <property type="entry name" value="TPR_rpt"/>
</dbReference>
<dbReference type="PROSITE" id="PS50005">
    <property type="entry name" value="TPR"/>
    <property type="match status" value="5"/>
</dbReference>
<feature type="repeat" description="TPR" evidence="1">
    <location>
        <begin position="40"/>
        <end position="73"/>
    </location>
</feature>
<name>D4H4B9_DENA2</name>
<organism evidence="2 3">
    <name type="scientific">Denitrovibrio acetiphilus (strain DSM 12809 / NBRC 114555 / N2460)</name>
    <dbReference type="NCBI Taxonomy" id="522772"/>
    <lineage>
        <taxon>Bacteria</taxon>
        <taxon>Pseudomonadati</taxon>
        <taxon>Deferribacterota</taxon>
        <taxon>Deferribacteres</taxon>
        <taxon>Deferribacterales</taxon>
        <taxon>Geovibrionaceae</taxon>
        <taxon>Denitrovibrio</taxon>
    </lineage>
</organism>
<feature type="repeat" description="TPR" evidence="1">
    <location>
        <begin position="74"/>
        <end position="107"/>
    </location>
</feature>
<dbReference type="SUPFAM" id="SSF53756">
    <property type="entry name" value="UDP-Glycosyltransferase/glycogen phosphorylase"/>
    <property type="match status" value="1"/>
</dbReference>
<dbReference type="Pfam" id="PF13414">
    <property type="entry name" value="TPR_11"/>
    <property type="match status" value="1"/>
</dbReference>
<dbReference type="HOGENOM" id="CLU_010140_1_1_0"/>
<dbReference type="KEGG" id="dap:Dacet_2488"/>
<protein>
    <submittedName>
        <fullName evidence="2">Tetratricopeptide TPR_2 repeat protein</fullName>
    </submittedName>
</protein>
<dbReference type="Pfam" id="PF14559">
    <property type="entry name" value="TPR_19"/>
    <property type="match status" value="1"/>
</dbReference>
<dbReference type="eggNOG" id="COG0859">
    <property type="taxonomic scope" value="Bacteria"/>
</dbReference>
<accession>D4H4B9</accession>
<dbReference type="eggNOG" id="COG0457">
    <property type="taxonomic scope" value="Bacteria"/>
</dbReference>
<evidence type="ECO:0000313" key="2">
    <source>
        <dbReference type="EMBL" id="ADD69248.1"/>
    </source>
</evidence>
<keyword evidence="3" id="KW-1185">Reference proteome</keyword>
<dbReference type="SMART" id="SM00028">
    <property type="entry name" value="TPR"/>
    <property type="match status" value="6"/>
</dbReference>
<proteinExistence type="predicted"/>
<evidence type="ECO:0000313" key="3">
    <source>
        <dbReference type="Proteomes" id="UP000002012"/>
    </source>
</evidence>
<dbReference type="Proteomes" id="UP000002012">
    <property type="component" value="Chromosome"/>
</dbReference>
<dbReference type="InterPro" id="IPR011990">
    <property type="entry name" value="TPR-like_helical_dom_sf"/>
</dbReference>
<dbReference type="PANTHER" id="PTHR44809">
    <property type="match status" value="1"/>
</dbReference>
<gene>
    <name evidence="2" type="ordered locus">Dacet_2488</name>
</gene>
<dbReference type="Gene3D" id="3.40.50.2000">
    <property type="entry name" value="Glycogen Phosphorylase B"/>
    <property type="match status" value="1"/>
</dbReference>
<feature type="repeat" description="TPR" evidence="1">
    <location>
        <begin position="142"/>
        <end position="175"/>
    </location>
</feature>
<dbReference type="EMBL" id="CP001968">
    <property type="protein sequence ID" value="ADD69248.1"/>
    <property type="molecule type" value="Genomic_DNA"/>
</dbReference>